<dbReference type="EMBL" id="JAAOCP010000009">
    <property type="protein sequence ID" value="MBJ7639358.1"/>
    <property type="molecule type" value="Genomic_DNA"/>
</dbReference>
<proteinExistence type="inferred from homology"/>
<evidence type="ECO:0000256" key="10">
    <source>
        <dbReference type="PIRSR" id="PIRSR634016-1"/>
    </source>
</evidence>
<dbReference type="RefSeq" id="WP_003610034.1">
    <property type="nucleotide sequence ID" value="NZ_CP027563.1"/>
</dbReference>
<keyword evidence="7 13" id="KW-0378">Hydrolase</keyword>
<comment type="caution">
    <text evidence="18">The sequence shown here is derived from an EMBL/GenBank/DDBJ whole genome shotgun (WGS) entry which is preliminary data.</text>
</comment>
<evidence type="ECO:0000256" key="5">
    <source>
        <dbReference type="ARBA" id="ARBA00022670"/>
    </source>
</evidence>
<evidence type="ECO:0000256" key="1">
    <source>
        <dbReference type="ARBA" id="ARBA00000098"/>
    </source>
</evidence>
<dbReference type="InterPro" id="IPR042097">
    <property type="entry name" value="Aminopeptidase_N-like_N_sf"/>
</dbReference>
<reference evidence="18" key="1">
    <citation type="submission" date="2020-02" db="EMBL/GenBank/DDBJ databases">
        <authorList>
            <person name="Fontana A."/>
            <person name="Patrone V."/>
            <person name="Morelli L."/>
        </authorList>
    </citation>
    <scope>NUCLEOTIDE SEQUENCE</scope>
    <source>
        <strain evidence="17">CCUG 30943</strain>
        <strain evidence="18">CCUG 43002</strain>
    </source>
</reference>
<dbReference type="GO" id="GO:0005615">
    <property type="term" value="C:extracellular space"/>
    <property type="evidence" value="ECO:0007669"/>
    <property type="project" value="TreeGrafter"/>
</dbReference>
<feature type="domain" description="ERAP1-like C-terminal" evidence="15">
    <location>
        <begin position="512"/>
        <end position="821"/>
    </location>
</feature>
<feature type="binding site" evidence="11">
    <location>
        <position position="295"/>
    </location>
    <ligand>
        <name>Zn(2+)</name>
        <dbReference type="ChEBI" id="CHEBI:29105"/>
        <note>catalytic</note>
    </ligand>
</feature>
<dbReference type="InterPro" id="IPR034016">
    <property type="entry name" value="M1_APN-typ"/>
</dbReference>
<dbReference type="GO" id="GO:0043171">
    <property type="term" value="P:peptide catabolic process"/>
    <property type="evidence" value="ECO:0007669"/>
    <property type="project" value="TreeGrafter"/>
</dbReference>
<comment type="catalytic activity">
    <reaction evidence="1">
        <text>Release of an N-terminal amino acid, Xaa-|-Yaa- from a peptide, amide or arylamide. Xaa is preferably Ala, but may be most amino acids including Pro (slow action). When a terminal hydrophobic residue is followed by a prolyl residue, the two may be released as an intact Xaa-Pro dipeptide.</text>
        <dbReference type="EC" id="3.4.11.2"/>
    </reaction>
</comment>
<dbReference type="SUPFAM" id="SSF55486">
    <property type="entry name" value="Metalloproteases ('zincins'), catalytic domain"/>
    <property type="match status" value="1"/>
</dbReference>
<evidence type="ECO:0000256" key="9">
    <source>
        <dbReference type="ARBA" id="ARBA00023049"/>
    </source>
</evidence>
<dbReference type="PRINTS" id="PR00756">
    <property type="entry name" value="ALADIPTASE"/>
</dbReference>
<dbReference type="EMBL" id="JAAOCX010000009">
    <property type="protein sequence ID" value="MBJ7632974.1"/>
    <property type="molecule type" value="Genomic_DNA"/>
</dbReference>
<dbReference type="Pfam" id="PF11838">
    <property type="entry name" value="ERAP1_C"/>
    <property type="match status" value="1"/>
</dbReference>
<evidence type="ECO:0000256" key="6">
    <source>
        <dbReference type="ARBA" id="ARBA00022723"/>
    </source>
</evidence>
<evidence type="ECO:0000256" key="3">
    <source>
        <dbReference type="ARBA" id="ARBA00011245"/>
    </source>
</evidence>
<dbReference type="GO" id="GO:0006508">
    <property type="term" value="P:proteolysis"/>
    <property type="evidence" value="ECO:0007669"/>
    <property type="project" value="UniProtKB-KW"/>
</dbReference>
<reference evidence="18 19" key="2">
    <citation type="journal article" date="2021" name="Int. J. Food Microbiol.">
        <title>Safety demonstration of a microbial species for use in the food chain: Weissella confusa.</title>
        <authorList>
            <person name="Bourdichon F."/>
            <person name="Patrone V."/>
            <person name="Fontana A."/>
            <person name="Milani G."/>
            <person name="Morelli L."/>
        </authorList>
    </citation>
    <scope>NUCLEOTIDE SEQUENCE [LARGE SCALE GENOMIC DNA]</scope>
    <source>
        <strain evidence="17">CCUG 30943</strain>
        <strain evidence="18 19">CCUG 43002</strain>
    </source>
</reference>
<evidence type="ECO:0000256" key="2">
    <source>
        <dbReference type="ARBA" id="ARBA00010136"/>
    </source>
</evidence>
<keyword evidence="19" id="KW-1185">Reference proteome</keyword>
<dbReference type="CDD" id="cd09601">
    <property type="entry name" value="M1_APN-Q_like"/>
    <property type="match status" value="1"/>
</dbReference>
<dbReference type="Gene3D" id="2.60.40.1910">
    <property type="match status" value="1"/>
</dbReference>
<dbReference type="AlphaFoldDB" id="A0A4Z0RMV6"/>
<evidence type="ECO:0000259" key="16">
    <source>
        <dbReference type="Pfam" id="PF17900"/>
    </source>
</evidence>
<dbReference type="InterPro" id="IPR014782">
    <property type="entry name" value="Peptidase_M1_dom"/>
</dbReference>
<dbReference type="InterPro" id="IPR045357">
    <property type="entry name" value="Aminopeptidase_N-like_N"/>
</dbReference>
<feature type="active site" description="Proton acceptor" evidence="10">
    <location>
        <position position="292"/>
    </location>
</feature>
<dbReference type="GO" id="GO:0042277">
    <property type="term" value="F:peptide binding"/>
    <property type="evidence" value="ECO:0007669"/>
    <property type="project" value="TreeGrafter"/>
</dbReference>
<dbReference type="InterPro" id="IPR024571">
    <property type="entry name" value="ERAP1-like_C_dom"/>
</dbReference>
<dbReference type="GeneID" id="57978694"/>
<dbReference type="GO" id="GO:0005737">
    <property type="term" value="C:cytoplasm"/>
    <property type="evidence" value="ECO:0007669"/>
    <property type="project" value="TreeGrafter"/>
</dbReference>
<dbReference type="InterPro" id="IPR050344">
    <property type="entry name" value="Peptidase_M1_aminopeptidases"/>
</dbReference>
<evidence type="ECO:0000313" key="18">
    <source>
        <dbReference type="EMBL" id="MBJ7639358.1"/>
    </source>
</evidence>
<evidence type="ECO:0000313" key="17">
    <source>
        <dbReference type="EMBL" id="MBJ7632974.1"/>
    </source>
</evidence>
<dbReference type="InterPro" id="IPR027268">
    <property type="entry name" value="Peptidase_M4/M1_CTD_sf"/>
</dbReference>
<keyword evidence="9 13" id="KW-0482">Metalloprotease</keyword>
<evidence type="ECO:0000313" key="19">
    <source>
        <dbReference type="Proteomes" id="UP000728106"/>
    </source>
</evidence>
<accession>A0A4Z0RMV6</accession>
<keyword evidence="4 13" id="KW-0031">Aminopeptidase</keyword>
<keyword evidence="8 11" id="KW-0862">Zinc</keyword>
<dbReference type="Pfam" id="PF01433">
    <property type="entry name" value="Peptidase_M1"/>
    <property type="match status" value="1"/>
</dbReference>
<feature type="binding site" evidence="11">
    <location>
        <position position="291"/>
    </location>
    <ligand>
        <name>Zn(2+)</name>
        <dbReference type="ChEBI" id="CHEBI:29105"/>
        <note>catalytic</note>
    </ligand>
</feature>
<comment type="similarity">
    <text evidence="2 13">Belongs to the peptidase M1 family.</text>
</comment>
<dbReference type="GO" id="GO:0016020">
    <property type="term" value="C:membrane"/>
    <property type="evidence" value="ECO:0007669"/>
    <property type="project" value="TreeGrafter"/>
</dbReference>
<evidence type="ECO:0000256" key="8">
    <source>
        <dbReference type="ARBA" id="ARBA00022833"/>
    </source>
</evidence>
<sequence length="847" mass="94579">MTAENEHFYETFQPSHYDLYIDVNRGTKVISGRTTISGEAKATEISVHQKYLTITSVTDEAGQDLAYTVDNEHEAIRVTLREVGPTALTITYTAPLTDTMMGIYPSYYEVAGEKKQIIGTQFETTFARQAFPSIDEPEAKATFDLALKFDEQPGETVLANMPELREEDGVHYFATTVRMSTYLVAFAFGDLQSKTTRTKSGVEVGVFATKAHKANELDFALDIAKRSIEFYEDFYQTPYPLPHSWQLALPDFSAGAMENWGLVTYREAYLTLDPDNTPLRQKQVVATVIAHELAHQWFGDLVTMKWWDDLWLNESFANMMEYVAIDAIEPDWHIWELFQTDDVSAALNRDATDGVQSVHVQVEDPAEIDALFDGAIVYAKGARMLVMVRALLGDDALRKGLKAYFDAHQYGNATGADLWQALGDASGLDVGTIMTSWLEQPGYPVVTAAVVDGQLTLAQQQFFIGEGEEKGRQWQIPLNSNYEAVPQLLTEHEIVVGDYQQLRAESGQPFQLNVGNNSHFIVKYDETLLADLAQDATKLSAISQLQLLQDQRLLAEGRLTSYATVVPLLQTFANSKHVVVTTTLYDVANNLKKFVTPDSEEEHQLQMFFDSLSRQQVARLGWHAQAGESSDDAITRPLVLRAALYAQNAEAIAAAHDLFVAQQADLLALPAEVRGLVLRNEVENYGNEALFDQLLQAYVASSDATFKRDIQGALTQTPDSDLIATLISKFEDANTIKPQDLRAWYRGVLANKHGQQAAWDWIRADWQWLEDTVGGDMEFTTYITVTAGIFQTAERLAEFKAFFEPKLPTPGLTREITMDIKVVETRVALVEAEQEAVNAAIRAANND</sequence>
<evidence type="ECO:0000259" key="15">
    <source>
        <dbReference type="Pfam" id="PF11838"/>
    </source>
</evidence>
<dbReference type="GO" id="GO:0008270">
    <property type="term" value="F:zinc ion binding"/>
    <property type="evidence" value="ECO:0007669"/>
    <property type="project" value="UniProtKB-UniRule"/>
</dbReference>
<dbReference type="GO" id="GO:0070006">
    <property type="term" value="F:metalloaminopeptidase activity"/>
    <property type="evidence" value="ECO:0007669"/>
    <property type="project" value="TreeGrafter"/>
</dbReference>
<dbReference type="EC" id="3.4.11.-" evidence="13"/>
<feature type="binding site" evidence="11">
    <location>
        <position position="314"/>
    </location>
    <ligand>
        <name>Zn(2+)</name>
        <dbReference type="ChEBI" id="CHEBI:29105"/>
        <note>catalytic</note>
    </ligand>
</feature>
<dbReference type="Proteomes" id="UP000808038">
    <property type="component" value="Unassembled WGS sequence"/>
</dbReference>
<evidence type="ECO:0000256" key="4">
    <source>
        <dbReference type="ARBA" id="ARBA00022438"/>
    </source>
</evidence>
<feature type="domain" description="Peptidase M1 membrane alanine aminopeptidase" evidence="14">
    <location>
        <begin position="219"/>
        <end position="437"/>
    </location>
</feature>
<keyword evidence="6 11" id="KW-0479">Metal-binding</keyword>
<comment type="cofactor">
    <cofactor evidence="11 13">
        <name>Zn(2+)</name>
        <dbReference type="ChEBI" id="CHEBI:29105"/>
    </cofactor>
    <text evidence="11 13">Binds 1 zinc ion per subunit.</text>
</comment>
<evidence type="ECO:0000256" key="13">
    <source>
        <dbReference type="RuleBase" id="RU364040"/>
    </source>
</evidence>
<evidence type="ECO:0000256" key="7">
    <source>
        <dbReference type="ARBA" id="ARBA00022801"/>
    </source>
</evidence>
<dbReference type="Gene3D" id="2.60.40.1730">
    <property type="entry name" value="tricorn interacting facor f3 domain"/>
    <property type="match status" value="1"/>
</dbReference>
<evidence type="ECO:0000259" key="14">
    <source>
        <dbReference type="Pfam" id="PF01433"/>
    </source>
</evidence>
<dbReference type="Pfam" id="PF17900">
    <property type="entry name" value="Peptidase_M1_N"/>
    <property type="match status" value="1"/>
</dbReference>
<dbReference type="SUPFAM" id="SSF63737">
    <property type="entry name" value="Leukotriene A4 hydrolase N-terminal domain"/>
    <property type="match status" value="1"/>
</dbReference>
<evidence type="ECO:0000256" key="11">
    <source>
        <dbReference type="PIRSR" id="PIRSR634016-3"/>
    </source>
</evidence>
<gene>
    <name evidence="18" type="ORF">HAU20_08180</name>
    <name evidence="17" type="ORF">HAU43_07735</name>
</gene>
<dbReference type="PANTHER" id="PTHR11533:SF174">
    <property type="entry name" value="PUROMYCIN-SENSITIVE AMINOPEPTIDASE-RELATED"/>
    <property type="match status" value="1"/>
</dbReference>
<evidence type="ECO:0000256" key="12">
    <source>
        <dbReference type="PIRSR" id="PIRSR634016-4"/>
    </source>
</evidence>
<dbReference type="Gene3D" id="1.10.390.10">
    <property type="entry name" value="Neutral Protease Domain 2"/>
    <property type="match status" value="1"/>
</dbReference>
<dbReference type="FunFam" id="1.10.390.10:FF:000013">
    <property type="entry name" value="Aminopeptidase N"/>
    <property type="match status" value="1"/>
</dbReference>
<dbReference type="GO" id="GO:0016285">
    <property type="term" value="F:alanyl aminopeptidase activity"/>
    <property type="evidence" value="ECO:0007669"/>
    <property type="project" value="UniProtKB-EC"/>
</dbReference>
<dbReference type="PANTHER" id="PTHR11533">
    <property type="entry name" value="PROTEASE M1 ZINC METALLOPROTEASE"/>
    <property type="match status" value="1"/>
</dbReference>
<keyword evidence="5 13" id="KW-0645">Protease</keyword>
<name>A0A4Z0RMV6_WEICO</name>
<dbReference type="Proteomes" id="UP000728106">
    <property type="component" value="Unassembled WGS sequence"/>
</dbReference>
<dbReference type="InterPro" id="IPR001930">
    <property type="entry name" value="Peptidase_M1"/>
</dbReference>
<feature type="domain" description="Aminopeptidase N-like N-terminal" evidence="16">
    <location>
        <begin position="13"/>
        <end position="183"/>
    </location>
</feature>
<organism evidence="18 19">
    <name type="scientific">Weissella confusa</name>
    <name type="common">Lactobacillus confusus</name>
    <dbReference type="NCBI Taxonomy" id="1583"/>
    <lineage>
        <taxon>Bacteria</taxon>
        <taxon>Bacillati</taxon>
        <taxon>Bacillota</taxon>
        <taxon>Bacilli</taxon>
        <taxon>Lactobacillales</taxon>
        <taxon>Lactobacillaceae</taxon>
        <taxon>Weissella</taxon>
    </lineage>
</organism>
<comment type="subunit">
    <text evidence="3">Monomer.</text>
</comment>
<protein>
    <recommendedName>
        <fullName evidence="13">Aminopeptidase</fullName>
        <ecNumber evidence="13">3.4.11.-</ecNumber>
    </recommendedName>
</protein>
<feature type="site" description="Transition state stabilizer" evidence="12">
    <location>
        <position position="378"/>
    </location>
</feature>
<dbReference type="Gene3D" id="1.25.50.20">
    <property type="match status" value="1"/>
</dbReference>